<gene>
    <name evidence="4" type="ORF">HMPREF0462_0908</name>
</gene>
<evidence type="ECO:0000313" key="5">
    <source>
        <dbReference type="Proteomes" id="UP000008459"/>
    </source>
</evidence>
<feature type="domain" description="GmrSD restriction endonucleases C-terminal" evidence="2">
    <location>
        <begin position="379"/>
        <end position="512"/>
    </location>
</feature>
<dbReference type="AlphaFoldDB" id="F4D688"/>
<dbReference type="Proteomes" id="UP000008459">
    <property type="component" value="Chromosome"/>
</dbReference>
<dbReference type="EMBL" id="CP002605">
    <property type="protein sequence ID" value="AEE70513.1"/>
    <property type="molecule type" value="Genomic_DNA"/>
</dbReference>
<evidence type="ECO:0000259" key="1">
    <source>
        <dbReference type="Pfam" id="PF03235"/>
    </source>
</evidence>
<dbReference type="InterPro" id="IPR011089">
    <property type="entry name" value="GmrSD_C"/>
</dbReference>
<dbReference type="HOGENOM" id="CLU_011736_2_1_7"/>
<evidence type="ECO:0008006" key="6">
    <source>
        <dbReference type="Google" id="ProtNLM"/>
    </source>
</evidence>
<accession>F4D688</accession>
<dbReference type="InterPro" id="IPR004919">
    <property type="entry name" value="GmrSD_N"/>
</dbReference>
<organism evidence="4 5">
    <name type="scientific">Helicobacter pylori 83</name>
    <dbReference type="NCBI Taxonomy" id="585538"/>
    <lineage>
        <taxon>Bacteria</taxon>
        <taxon>Pseudomonadati</taxon>
        <taxon>Campylobacterota</taxon>
        <taxon>Epsilonproteobacteria</taxon>
        <taxon>Campylobacterales</taxon>
        <taxon>Helicobacteraceae</taxon>
        <taxon>Helicobacter</taxon>
    </lineage>
</organism>
<evidence type="ECO:0000313" key="4">
    <source>
        <dbReference type="EMBL" id="AEE70513.1"/>
    </source>
</evidence>
<protein>
    <recommendedName>
        <fullName evidence="6">DUF262 domain-containing protein</fullName>
    </recommendedName>
</protein>
<feature type="domain" description="DUF5655" evidence="3">
    <location>
        <begin position="551"/>
        <end position="649"/>
    </location>
</feature>
<evidence type="ECO:0000259" key="2">
    <source>
        <dbReference type="Pfam" id="PF07510"/>
    </source>
</evidence>
<dbReference type="KEGG" id="hpx:HMPREF0462_0908"/>
<dbReference type="PATRIC" id="fig|585538.3.peg.931"/>
<dbReference type="Pfam" id="PF03235">
    <property type="entry name" value="GmrSD_N"/>
    <property type="match status" value="1"/>
</dbReference>
<feature type="domain" description="GmrSD restriction endonucleases N-terminal" evidence="1">
    <location>
        <begin position="2"/>
        <end position="191"/>
    </location>
</feature>
<proteinExistence type="predicted"/>
<dbReference type="InterPro" id="IPR043714">
    <property type="entry name" value="DUF5655"/>
</dbReference>
<dbReference type="Pfam" id="PF18899">
    <property type="entry name" value="DUF5655"/>
    <property type="match status" value="1"/>
</dbReference>
<dbReference type="Pfam" id="PF07510">
    <property type="entry name" value="GmrSD_C"/>
    <property type="match status" value="1"/>
</dbReference>
<dbReference type="PANTHER" id="PTHR35149:SF2">
    <property type="entry name" value="DUF262 DOMAIN-CONTAINING PROTEIN"/>
    <property type="match status" value="1"/>
</dbReference>
<reference evidence="4 5" key="1">
    <citation type="submission" date="2011-03" db="EMBL/GenBank/DDBJ databases">
        <authorList>
            <person name="Muzny D."/>
            <person name="Qin X."/>
            <person name="Deng J."/>
            <person name="Jiang H."/>
            <person name="Liu Y."/>
            <person name="Qu J."/>
            <person name="Song X.-Z."/>
            <person name="Zhang L."/>
            <person name="Thornton R."/>
            <person name="Coyle M."/>
            <person name="Francisco L."/>
            <person name="Jackson L."/>
            <person name="Javaid M."/>
            <person name="Korchina V."/>
            <person name="Kovar C."/>
            <person name="Mata R."/>
            <person name="Mathew T."/>
            <person name="Ngo R."/>
            <person name="Nguyen L."/>
            <person name="Nguyen N."/>
            <person name="Okwuonu G."/>
            <person name="Ongeri F."/>
            <person name="Pham C."/>
            <person name="Simmons D."/>
            <person name="Wilczek-Boney K."/>
            <person name="Hale W."/>
            <person name="Jakkamsetti A."/>
            <person name="Pham P."/>
            <person name="Ruth R."/>
            <person name="San Lucas F."/>
            <person name="Warren J."/>
            <person name="Zhang J."/>
            <person name="Zhao Z."/>
            <person name="Zhou C."/>
            <person name="Zhu D."/>
            <person name="Lee S."/>
            <person name="Bess C."/>
            <person name="Blankenburg K."/>
            <person name="Forbes L."/>
            <person name="Fu Q."/>
            <person name="Gubbala S."/>
            <person name="Hirani K."/>
            <person name="Jayaseelan J.C."/>
            <person name="Lara F."/>
            <person name="Munidasa M."/>
            <person name="Palculict T."/>
            <person name="Patil S."/>
            <person name="Pu L.-L."/>
            <person name="Saada N."/>
            <person name="Tang L."/>
            <person name="Weissenberger G."/>
            <person name="Zhu Y."/>
            <person name="Hemphill L."/>
            <person name="Shang Y."/>
            <person name="Youmans B."/>
            <person name="Ayvaz T."/>
            <person name="Ross M."/>
            <person name="Santibanez J."/>
            <person name="Aqrawi P."/>
            <person name="Gross S."/>
            <person name="Joshi V."/>
            <person name="Fowler G."/>
            <person name="Nazareth L."/>
            <person name="Reid J."/>
            <person name="Worley K."/>
            <person name="Petrosino J."/>
            <person name="Highlander S."/>
            <person name="Gibbs R."/>
            <person name="Gibbs R."/>
        </authorList>
    </citation>
    <scope>NUCLEOTIDE SEQUENCE [LARGE SCALE GENOMIC DNA]</scope>
    <source>
        <strain evidence="4 5">83</strain>
    </source>
</reference>
<dbReference type="PANTHER" id="PTHR35149">
    <property type="entry name" value="SLL5132 PROTEIN"/>
    <property type="match status" value="1"/>
</dbReference>
<evidence type="ECO:0000259" key="3">
    <source>
        <dbReference type="Pfam" id="PF18899"/>
    </source>
</evidence>
<name>F4D688_HELPX</name>
<sequence length="660" mass="78612">MYSWEKEQCKQLWDDIIKVGGDDKMDGHFIGSILYVLDGITHSDNTLLIIDGQQRLTTITLLFIALRNHLSDEVKRKEIEDHYLINSGKDGDKKFRLILSESDKDTLLYLIDKDRRKPSEPSLKIVENFKLFEEWIRKNTDKLETIFKGLEKLMIVEIALEKGKDDPQLIFESMNSKGMELAQTDLIRNYIVMEIEIEKQEGFYNKYWRAIEEEFKQNKKWFDRFVRHYLTIKIRDIPNINKVYVALKDYRQEEGIGIEDLLKDLQKYCGYFCRIVFKKEADKDLNKALGFLVGLEMDVIYPLLLELYSDYSDGVLSKDDFRRSIALIESYICRRAVCRLGTNSLNKVFPSFTKHIQKDEYFKSLKAHFGYLTEKQRFPNNDEFKDRFITIDFYNFQKREYFFERLENFDRKERVYTHEYTIEHIMPQTLTEEWERDLGENFQEIHNKYLHTIGNLTLTGYNQEYSNNSFQQKRDMEKGFKDSPLRLNQGLRDLKSFGEEEIKKRANDLADWALKIWTYPKLDAETLEKYKPKKDKEKKVYDLNSYKFSPHSRELFDILSKGIKALDERITENFNQDYISYKFKTNFVDIVVQTKDLKLYLNVKFNELQDEKNLARDMTNKGHLGNGNIEVKLKTKENIPYCLGLIKQALEKQMGGRNRQ</sequence>